<dbReference type="EMBL" id="AP019416">
    <property type="protein sequence ID" value="BBI51130.1"/>
    <property type="molecule type" value="Genomic_DNA"/>
</dbReference>
<evidence type="ECO:0000313" key="1">
    <source>
        <dbReference type="EMBL" id="BBI51130.1"/>
    </source>
</evidence>
<keyword evidence="2" id="KW-1185">Reference proteome</keyword>
<name>A0ABM7GKB5_9GAMM</name>
<protein>
    <recommendedName>
        <fullName evidence="3">HEPN domain-containing protein</fullName>
    </recommendedName>
</protein>
<sequence>MRRGVNLKNLLIRLDQLVYSYEIIYSEACNRSRLIDIVKSSKEKALKDLLEIISI</sequence>
<dbReference type="Proteomes" id="UP000289555">
    <property type="component" value="Chromosome"/>
</dbReference>
<evidence type="ECO:0000313" key="2">
    <source>
        <dbReference type="Proteomes" id="UP000289555"/>
    </source>
</evidence>
<proteinExistence type="predicted"/>
<organism evidence="1 2">
    <name type="scientific">Vreelandella olivaria</name>
    <dbReference type="NCBI Taxonomy" id="390919"/>
    <lineage>
        <taxon>Bacteria</taxon>
        <taxon>Pseudomonadati</taxon>
        <taxon>Pseudomonadota</taxon>
        <taxon>Gammaproteobacteria</taxon>
        <taxon>Oceanospirillales</taxon>
        <taxon>Halomonadaceae</taxon>
        <taxon>Vreelandella</taxon>
    </lineage>
</organism>
<accession>A0ABM7GKB5</accession>
<evidence type="ECO:0008006" key="3">
    <source>
        <dbReference type="Google" id="ProtNLM"/>
    </source>
</evidence>
<gene>
    <name evidence="1" type="ORF">HORIV_35510</name>
</gene>
<reference evidence="2" key="1">
    <citation type="journal article" date="2019" name="Microbiol. Resour. Announc.">
        <title>Complete Genome Sequence of Halomonas olivaria, a Moderately Halophilic Bacterium Isolated from Olive Processing Effluents, Obtained by Nanopore Sequencing.</title>
        <authorList>
            <person name="Nagata S."/>
            <person name="Ii K.M."/>
            <person name="Tsukimi T."/>
            <person name="Miura M.C."/>
            <person name="Galipon J."/>
            <person name="Arakawa K."/>
        </authorList>
    </citation>
    <scope>NUCLEOTIDE SEQUENCE [LARGE SCALE GENOMIC DNA]</scope>
    <source>
        <strain evidence="2">TYRC17</strain>
    </source>
</reference>